<proteinExistence type="predicted"/>
<accession>A0A9D1MXX2</accession>
<dbReference type="EMBL" id="DVOC01000057">
    <property type="protein sequence ID" value="HIU91023.1"/>
    <property type="molecule type" value="Genomic_DNA"/>
</dbReference>
<protein>
    <submittedName>
        <fullName evidence="1">Uncharacterized protein</fullName>
    </submittedName>
</protein>
<dbReference type="Proteomes" id="UP000886852">
    <property type="component" value="Unassembled WGS sequence"/>
</dbReference>
<reference evidence="1" key="2">
    <citation type="journal article" date="2021" name="PeerJ">
        <title>Extensive microbial diversity within the chicken gut microbiome revealed by metagenomics and culture.</title>
        <authorList>
            <person name="Gilroy R."/>
            <person name="Ravi A."/>
            <person name="Getino M."/>
            <person name="Pursley I."/>
            <person name="Horton D.L."/>
            <person name="Alikhan N.F."/>
            <person name="Baker D."/>
            <person name="Gharbi K."/>
            <person name="Hall N."/>
            <person name="Watson M."/>
            <person name="Adriaenssens E.M."/>
            <person name="Foster-Nyarko E."/>
            <person name="Jarju S."/>
            <person name="Secka A."/>
            <person name="Antonio M."/>
            <person name="Oren A."/>
            <person name="Chaudhuri R.R."/>
            <person name="La Ragione R."/>
            <person name="Hildebrand F."/>
            <person name="Pallen M.J."/>
        </authorList>
    </citation>
    <scope>NUCLEOTIDE SEQUENCE</scope>
    <source>
        <strain evidence="1">ChiHjej12B11-7776</strain>
    </source>
</reference>
<sequence length="99" mass="10340">MSKYTSKYLNQHKLAGGKFCAAENTRGESPPAQKLLRRVFPYTATVVGGAFVCVTVGGETKEFICTTALPPPLMLGRSAGNCKSPAGVQGELAFGSSAL</sequence>
<name>A0A9D1MXX2_9BACT</name>
<reference evidence="1" key="1">
    <citation type="submission" date="2020-10" db="EMBL/GenBank/DDBJ databases">
        <authorList>
            <person name="Gilroy R."/>
        </authorList>
    </citation>
    <scope>NUCLEOTIDE SEQUENCE</scope>
    <source>
        <strain evidence="1">ChiHjej12B11-7776</strain>
    </source>
</reference>
<evidence type="ECO:0000313" key="2">
    <source>
        <dbReference type="Proteomes" id="UP000886852"/>
    </source>
</evidence>
<comment type="caution">
    <text evidence="1">The sequence shown here is derived from an EMBL/GenBank/DDBJ whole genome shotgun (WGS) entry which is preliminary data.</text>
</comment>
<evidence type="ECO:0000313" key="1">
    <source>
        <dbReference type="EMBL" id="HIU91023.1"/>
    </source>
</evidence>
<organism evidence="1 2">
    <name type="scientific">Candidatus Fimimonas merdipullorum</name>
    <dbReference type="NCBI Taxonomy" id="2840822"/>
    <lineage>
        <taxon>Bacteria</taxon>
        <taxon>Pseudomonadati</taxon>
        <taxon>Myxococcota</taxon>
        <taxon>Myxococcia</taxon>
        <taxon>Myxococcales</taxon>
        <taxon>Cystobacterineae</taxon>
        <taxon>Myxococcaceae</taxon>
        <taxon>Myxococcaceae incertae sedis</taxon>
        <taxon>Candidatus Fimimonas</taxon>
    </lineage>
</organism>
<gene>
    <name evidence="1" type="ORF">IAC72_03340</name>
</gene>
<dbReference type="AlphaFoldDB" id="A0A9D1MXX2"/>